<dbReference type="EMBL" id="QBKN01000018">
    <property type="protein sequence ID" value="PTX46083.1"/>
    <property type="molecule type" value="Genomic_DNA"/>
</dbReference>
<protein>
    <submittedName>
        <fullName evidence="1">Phytoene/squalene synthetase</fullName>
    </submittedName>
</protein>
<comment type="caution">
    <text evidence="1">The sequence shown here is derived from an EMBL/GenBank/DDBJ whole genome shotgun (WGS) entry which is preliminary data.</text>
</comment>
<dbReference type="RefSeq" id="WP_107977466.1">
    <property type="nucleotide sequence ID" value="NZ_BMEZ01000019.1"/>
</dbReference>
<gene>
    <name evidence="1" type="ORF">C8N44_11859</name>
</gene>
<accession>A0A2T6AQJ1</accession>
<dbReference type="SUPFAM" id="SSF48576">
    <property type="entry name" value="Terpenoid synthases"/>
    <property type="match status" value="1"/>
</dbReference>
<reference evidence="1 2" key="1">
    <citation type="submission" date="2018-04" db="EMBL/GenBank/DDBJ databases">
        <title>Genomic Encyclopedia of Archaeal and Bacterial Type Strains, Phase II (KMG-II): from individual species to whole genera.</title>
        <authorList>
            <person name="Goeker M."/>
        </authorList>
    </citation>
    <scope>NUCLEOTIDE SEQUENCE [LARGE SCALE GENOMIC DNA]</scope>
    <source>
        <strain evidence="1 2">DSM 29329</strain>
    </source>
</reference>
<dbReference type="Proteomes" id="UP000244069">
    <property type="component" value="Unassembled WGS sequence"/>
</dbReference>
<proteinExistence type="predicted"/>
<name>A0A2T6AQJ1_9RHOB</name>
<dbReference type="InterPro" id="IPR002060">
    <property type="entry name" value="Squ/phyt_synthse"/>
</dbReference>
<dbReference type="InterPro" id="IPR008949">
    <property type="entry name" value="Isoprenoid_synthase_dom_sf"/>
</dbReference>
<dbReference type="Gene3D" id="1.10.600.10">
    <property type="entry name" value="Farnesyl Diphosphate Synthase"/>
    <property type="match status" value="1"/>
</dbReference>
<organism evidence="1 2">
    <name type="scientific">Allosediminivita pacifica</name>
    <dbReference type="NCBI Taxonomy" id="1267769"/>
    <lineage>
        <taxon>Bacteria</taxon>
        <taxon>Pseudomonadati</taxon>
        <taxon>Pseudomonadota</taxon>
        <taxon>Alphaproteobacteria</taxon>
        <taxon>Rhodobacterales</taxon>
        <taxon>Paracoccaceae</taxon>
        <taxon>Allosediminivita</taxon>
    </lineage>
</organism>
<dbReference type="Pfam" id="PF00494">
    <property type="entry name" value="SQS_PSY"/>
    <property type="match status" value="1"/>
</dbReference>
<dbReference type="OrthoDB" id="9814909at2"/>
<keyword evidence="2" id="KW-1185">Reference proteome</keyword>
<evidence type="ECO:0000313" key="1">
    <source>
        <dbReference type="EMBL" id="PTX46083.1"/>
    </source>
</evidence>
<evidence type="ECO:0000313" key="2">
    <source>
        <dbReference type="Proteomes" id="UP000244069"/>
    </source>
</evidence>
<sequence length="258" mass="27845">MEFDDDLIACAQIVERADPDRFATVMAAKPAARAVLFPIYAFNVEVSRAPWVTSEPMIAEMRLQWWYDALDEVIAGGVVRRHEVVTPLALAVDAEVARLLQQVVEARRRDIEPVPFDDGTEFESYIEATGGALMEAASRALGDRDGRAARGLGFATGLAAYLLAVPELEARGKAPLADGTEAAVAGHAAQGLERLKAARAARRNVPGAARPALWPGWMAAPVLKAAAQAPGRVKDGTLRPSEARQRGRRLWVASTGRW</sequence>
<dbReference type="AlphaFoldDB" id="A0A2T6AQJ1"/>